<dbReference type="Pfam" id="PF13450">
    <property type="entry name" value="NAD_binding_8"/>
    <property type="match status" value="1"/>
</dbReference>
<dbReference type="Gene3D" id="1.10.405.20">
    <property type="match status" value="1"/>
</dbReference>
<sequence>MRVAVIGGGFSGLLAAYLLEKEGIDVTVYEKEEQAGGHCKTLVSKNINIDIGTVCSFTGNIKELLIQLQVDYVERFLYRNFVDENYNSVEHMLRDDVLLLMDELSNLSKILSKYASYLDDINYGYIPDDLNVSLKDFLKSNGLNLICQLISPYLSSFGFGSMDKVQAYYVFKIFDLNTIYAFVIGKKSLFIKNGTKELINKLCENISNIRYSIEVKSIETIQNKVKIDTLYDTESFDKVLISTKIPENIIKDTVYNEFMKNINTNPFILCAYEIFNTDLITTYYKSHLGKKDKLQFFYIYKQNNRNILLAYSYGKITKDIVNDITADINKLGIKIKTLLTVKQWDIFPHVKSNNLNQSFYQEINRPNSLSNITLIGSLVSKPSIDTLYLSVRSAVNSILKNS</sequence>
<dbReference type="Gene3D" id="3.50.50.60">
    <property type="entry name" value="FAD/NAD(P)-binding domain"/>
    <property type="match status" value="1"/>
</dbReference>
<dbReference type="RefSeq" id="WP_186860199.1">
    <property type="nucleotide sequence ID" value="NZ_JACOOO010000024.1"/>
</dbReference>
<evidence type="ECO:0000313" key="2">
    <source>
        <dbReference type="Proteomes" id="UP000596929"/>
    </source>
</evidence>
<comment type="caution">
    <text evidence="1">The sequence shown here is derived from an EMBL/GenBank/DDBJ whole genome shotgun (WGS) entry which is preliminary data.</text>
</comment>
<dbReference type="Gene3D" id="3.30.70.1990">
    <property type="match status" value="1"/>
</dbReference>
<accession>A0ABR7DDS7</accession>
<dbReference type="PANTHER" id="PTHR42923">
    <property type="entry name" value="PROTOPORPHYRINOGEN OXIDASE"/>
    <property type="match status" value="1"/>
</dbReference>
<dbReference type="EMBL" id="JACOOO010000024">
    <property type="protein sequence ID" value="MBC5629512.1"/>
    <property type="molecule type" value="Genomic_DNA"/>
</dbReference>
<reference evidence="1 2" key="1">
    <citation type="submission" date="2020-08" db="EMBL/GenBank/DDBJ databases">
        <title>Genome public.</title>
        <authorList>
            <person name="Liu C."/>
            <person name="Sun Q."/>
        </authorList>
    </citation>
    <scope>NUCLEOTIDE SEQUENCE [LARGE SCALE GENOMIC DNA]</scope>
    <source>
        <strain evidence="1 2">NSJ-6</strain>
    </source>
</reference>
<proteinExistence type="predicted"/>
<dbReference type="SUPFAM" id="SSF51905">
    <property type="entry name" value="FAD/NAD(P)-binding domain"/>
    <property type="match status" value="1"/>
</dbReference>
<dbReference type="InterPro" id="IPR050464">
    <property type="entry name" value="Zeta_carotene_desat/Oxidored"/>
</dbReference>
<dbReference type="InterPro" id="IPR036188">
    <property type="entry name" value="FAD/NAD-bd_sf"/>
</dbReference>
<gene>
    <name evidence="1" type="ORF">H8S20_11495</name>
</gene>
<organism evidence="1 2">
    <name type="scientific">Clostridium hominis</name>
    <dbReference type="NCBI Taxonomy" id="2763036"/>
    <lineage>
        <taxon>Bacteria</taxon>
        <taxon>Bacillati</taxon>
        <taxon>Bacillota</taxon>
        <taxon>Clostridia</taxon>
        <taxon>Eubacteriales</taxon>
        <taxon>Clostridiaceae</taxon>
        <taxon>Clostridium</taxon>
    </lineage>
</organism>
<name>A0ABR7DDS7_9CLOT</name>
<dbReference type="PRINTS" id="PR00419">
    <property type="entry name" value="ADXRDTASE"/>
</dbReference>
<keyword evidence="2" id="KW-1185">Reference proteome</keyword>
<protein>
    <submittedName>
        <fullName evidence="1">FAD-dependent oxidoreductase</fullName>
    </submittedName>
</protein>
<evidence type="ECO:0000313" key="1">
    <source>
        <dbReference type="EMBL" id="MBC5629512.1"/>
    </source>
</evidence>
<dbReference type="Proteomes" id="UP000596929">
    <property type="component" value="Unassembled WGS sequence"/>
</dbReference>